<dbReference type="AlphaFoldDB" id="A0A7J9AW78"/>
<protein>
    <recommendedName>
        <fullName evidence="3">RNase H type-1 domain-containing protein</fullName>
    </recommendedName>
</protein>
<name>A0A7J9AW78_9ROSI</name>
<organism evidence="1 2">
    <name type="scientific">Gossypium laxum</name>
    <dbReference type="NCBI Taxonomy" id="34288"/>
    <lineage>
        <taxon>Eukaryota</taxon>
        <taxon>Viridiplantae</taxon>
        <taxon>Streptophyta</taxon>
        <taxon>Embryophyta</taxon>
        <taxon>Tracheophyta</taxon>
        <taxon>Spermatophyta</taxon>
        <taxon>Magnoliopsida</taxon>
        <taxon>eudicotyledons</taxon>
        <taxon>Gunneridae</taxon>
        <taxon>Pentapetalae</taxon>
        <taxon>rosids</taxon>
        <taxon>malvids</taxon>
        <taxon>Malvales</taxon>
        <taxon>Malvaceae</taxon>
        <taxon>Malvoideae</taxon>
        <taxon>Gossypium</taxon>
    </lineage>
</organism>
<proteinExistence type="predicted"/>
<sequence length="80" mass="8955">MTVFECRSQTRWVVSSSQYVKVNSDTSYKGENQRSVSGILRHVAALQALNLARDLGFSNIMLEGDSLSTITKLRTKEDDT</sequence>
<dbReference type="EMBL" id="JABEZV010000013">
    <property type="protein sequence ID" value="MBA0727654.1"/>
    <property type="molecule type" value="Genomic_DNA"/>
</dbReference>
<evidence type="ECO:0000313" key="1">
    <source>
        <dbReference type="EMBL" id="MBA0727654.1"/>
    </source>
</evidence>
<reference evidence="1 2" key="1">
    <citation type="journal article" date="2019" name="Genome Biol. Evol.">
        <title>Insights into the evolution of the New World diploid cottons (Gossypium, subgenus Houzingenia) based on genome sequencing.</title>
        <authorList>
            <person name="Grover C.E."/>
            <person name="Arick M.A. 2nd"/>
            <person name="Thrash A."/>
            <person name="Conover J.L."/>
            <person name="Sanders W.S."/>
            <person name="Peterson D.G."/>
            <person name="Frelichowski J.E."/>
            <person name="Scheffler J.A."/>
            <person name="Scheffler B.E."/>
            <person name="Wendel J.F."/>
        </authorList>
    </citation>
    <scope>NUCLEOTIDE SEQUENCE [LARGE SCALE GENOMIC DNA]</scope>
    <source>
        <strain evidence="1">4</strain>
        <tissue evidence="1">Leaf</tissue>
    </source>
</reference>
<comment type="caution">
    <text evidence="1">The sequence shown here is derived from an EMBL/GenBank/DDBJ whole genome shotgun (WGS) entry which is preliminary data.</text>
</comment>
<evidence type="ECO:0000313" key="2">
    <source>
        <dbReference type="Proteomes" id="UP000593574"/>
    </source>
</evidence>
<accession>A0A7J9AW78</accession>
<keyword evidence="2" id="KW-1185">Reference proteome</keyword>
<gene>
    <name evidence="1" type="ORF">Golax_000623</name>
</gene>
<evidence type="ECO:0008006" key="3">
    <source>
        <dbReference type="Google" id="ProtNLM"/>
    </source>
</evidence>
<dbReference type="Proteomes" id="UP000593574">
    <property type="component" value="Unassembled WGS sequence"/>
</dbReference>